<protein>
    <submittedName>
        <fullName evidence="1">Uncharacterized protein</fullName>
    </submittedName>
</protein>
<evidence type="ECO:0000313" key="1">
    <source>
        <dbReference type="EMBL" id="ASZ74855.1"/>
    </source>
</evidence>
<dbReference type="Proteomes" id="UP000231419">
    <property type="component" value="Segment"/>
</dbReference>
<gene>
    <name evidence="1" type="ORF">SEA_TRINA_38</name>
</gene>
<dbReference type="EMBL" id="MF668286">
    <property type="protein sequence ID" value="ASZ74855.1"/>
    <property type="molecule type" value="Genomic_DNA"/>
</dbReference>
<organism evidence="1 2">
    <name type="scientific">Rhodococcus phage Trina</name>
    <dbReference type="NCBI Taxonomy" id="2027905"/>
    <lineage>
        <taxon>Viruses</taxon>
        <taxon>Duplodnaviria</taxon>
        <taxon>Heunggongvirae</taxon>
        <taxon>Uroviricota</taxon>
        <taxon>Caudoviricetes</taxon>
        <taxon>Trinavirus</taxon>
        <taxon>Trinavirus trina</taxon>
    </lineage>
</organism>
<evidence type="ECO:0000313" key="2">
    <source>
        <dbReference type="Proteomes" id="UP000231419"/>
    </source>
</evidence>
<keyword evidence="2" id="KW-1185">Reference proteome</keyword>
<accession>A0A2D0ZM54</accession>
<name>A0A2D0ZM54_9CAUD</name>
<reference evidence="2" key="1">
    <citation type="submission" date="2017-08" db="EMBL/GenBank/DDBJ databases">
        <authorList>
            <person name="de Groot N.N."/>
        </authorList>
    </citation>
    <scope>NUCLEOTIDE SEQUENCE [LARGE SCALE GENOMIC DNA]</scope>
</reference>
<sequence length="59" mass="6493">MAFVTANKNNTKKLSPWDEAAGIVRARLNIDNKYVAIPLAYAILNDLRSGGFLDDGIRT</sequence>
<proteinExistence type="predicted"/>